<dbReference type="GO" id="GO:0004030">
    <property type="term" value="F:aldehyde dehydrogenase [NAD(P)+] activity"/>
    <property type="evidence" value="ECO:0007669"/>
    <property type="project" value="InterPro"/>
</dbReference>
<name>A0A939S922_9MICO</name>
<proteinExistence type="inferred from homology"/>
<keyword evidence="6" id="KW-1185">Reference proteome</keyword>
<dbReference type="AlphaFoldDB" id="A0A939S922"/>
<dbReference type="InterPro" id="IPR047110">
    <property type="entry name" value="GABD/Sad-like"/>
</dbReference>
<reference evidence="5" key="1">
    <citation type="submission" date="2021-03" db="EMBL/GenBank/DDBJ databases">
        <title>Leucobacter chromiisoli sp. nov., isolated from chromium-containing soil of chemical plant.</title>
        <authorList>
            <person name="Xu Z."/>
        </authorList>
    </citation>
    <scope>NUCLEOTIDE SEQUENCE</scope>
    <source>
        <strain evidence="5">S27</strain>
    </source>
</reference>
<sequence>MAIATINPTTGVTEQTFEAHTDAEVEDRIAQAQSAYETLRQTSFAQRAGWMRRAADLLEEEVERLGRLITLEMGRPLAGARAEVLKSAKGLRFYADHAEEFLAPEPLADPSVVGASAAGTRYAPIGIVLAVMPWNYPLWQVLRFAGPALMAGNAGLLKHASNVPQSAIYLDTLFERAGFPAGAFRTLLIPASRVEGVLRDGRVKAATLTGSEPAGRSLAAIAGSEVKHVVLELGGSDPFIVMPSADLERAATVAVTARNQNNGQSCIAAKRFIVHADVYDEFTRLFAEQVAALTVGDPFDEGTDVGPIATQSGRDELEEQVADAVAKGAHLLTGGTVPERDGWFYEPTVLEGVTPEMRLYLEEAFGPVAAVYRAASREDALRLANGTTFGLSSAVWTRDEEEREWFIDRLDAGAVFVNGMTASYPELPFGGVKDSGVGRELAAAGIREFCNLKTVWEG</sequence>
<dbReference type="InterPro" id="IPR016161">
    <property type="entry name" value="Ald_DH/histidinol_DH"/>
</dbReference>
<dbReference type="InterPro" id="IPR015590">
    <property type="entry name" value="Aldehyde_DH_dom"/>
</dbReference>
<keyword evidence="2" id="KW-0521">NADP</keyword>
<comment type="caution">
    <text evidence="5">The sequence shown here is derived from an EMBL/GenBank/DDBJ whole genome shotgun (WGS) entry which is preliminary data.</text>
</comment>
<keyword evidence="3" id="KW-0560">Oxidoreductase</keyword>
<evidence type="ECO:0000256" key="3">
    <source>
        <dbReference type="ARBA" id="ARBA00023002"/>
    </source>
</evidence>
<dbReference type="InterPro" id="IPR016163">
    <property type="entry name" value="Ald_DH_C"/>
</dbReference>
<dbReference type="NCBIfam" id="NF006915">
    <property type="entry name" value="PRK09406.1"/>
    <property type="match status" value="1"/>
</dbReference>
<dbReference type="Gene3D" id="3.40.309.10">
    <property type="entry name" value="Aldehyde Dehydrogenase, Chain A, domain 2"/>
    <property type="match status" value="1"/>
</dbReference>
<evidence type="ECO:0000256" key="2">
    <source>
        <dbReference type="ARBA" id="ARBA00022857"/>
    </source>
</evidence>
<dbReference type="Gene3D" id="3.40.605.10">
    <property type="entry name" value="Aldehyde Dehydrogenase, Chain A, domain 1"/>
    <property type="match status" value="1"/>
</dbReference>
<dbReference type="PANTHER" id="PTHR43217">
    <property type="entry name" value="SUCCINATE SEMIALDEHYDE DEHYDROGENASE [NAD(P)+] SAD"/>
    <property type="match status" value="1"/>
</dbReference>
<accession>A0A939S922</accession>
<dbReference type="FunFam" id="3.40.605.10:FF:000012">
    <property type="entry name" value="NAD-dependent succinate-semialdehyde dehydrogenase"/>
    <property type="match status" value="1"/>
</dbReference>
<evidence type="ECO:0000313" key="6">
    <source>
        <dbReference type="Proteomes" id="UP000664382"/>
    </source>
</evidence>
<dbReference type="InterPro" id="IPR044148">
    <property type="entry name" value="ALDH_GabD1-like"/>
</dbReference>
<dbReference type="InterPro" id="IPR016162">
    <property type="entry name" value="Ald_DH_N"/>
</dbReference>
<dbReference type="CDD" id="cd07100">
    <property type="entry name" value="ALDH_SSADH1_GabD1"/>
    <property type="match status" value="1"/>
</dbReference>
<evidence type="ECO:0000259" key="4">
    <source>
        <dbReference type="Pfam" id="PF00171"/>
    </source>
</evidence>
<evidence type="ECO:0000313" key="5">
    <source>
        <dbReference type="EMBL" id="MBO1902696.1"/>
    </source>
</evidence>
<feature type="domain" description="Aldehyde dehydrogenase" evidence="4">
    <location>
        <begin position="3"/>
        <end position="455"/>
    </location>
</feature>
<dbReference type="GO" id="GO:0004777">
    <property type="term" value="F:succinate-semialdehyde dehydrogenase (NAD+) activity"/>
    <property type="evidence" value="ECO:0007669"/>
    <property type="project" value="TreeGrafter"/>
</dbReference>
<dbReference type="SUPFAM" id="SSF53720">
    <property type="entry name" value="ALDH-like"/>
    <property type="match status" value="1"/>
</dbReference>
<dbReference type="Pfam" id="PF00171">
    <property type="entry name" value="Aldedh"/>
    <property type="match status" value="1"/>
</dbReference>
<organism evidence="5 6">
    <name type="scientific">Leucobacter weissii</name>
    <dbReference type="NCBI Taxonomy" id="1983706"/>
    <lineage>
        <taxon>Bacteria</taxon>
        <taxon>Bacillati</taxon>
        <taxon>Actinomycetota</taxon>
        <taxon>Actinomycetes</taxon>
        <taxon>Micrococcales</taxon>
        <taxon>Microbacteriaceae</taxon>
        <taxon>Leucobacter</taxon>
    </lineage>
</organism>
<comment type="similarity">
    <text evidence="1">Belongs to the aldehyde dehydrogenase family.</text>
</comment>
<dbReference type="PANTHER" id="PTHR43217:SF1">
    <property type="entry name" value="SUCCINATE SEMIALDEHYDE DEHYDROGENASE [NAD(P)+] SAD"/>
    <property type="match status" value="1"/>
</dbReference>
<evidence type="ECO:0000256" key="1">
    <source>
        <dbReference type="ARBA" id="ARBA00009986"/>
    </source>
</evidence>
<dbReference type="EMBL" id="JAGDYM010000014">
    <property type="protein sequence ID" value="MBO1902696.1"/>
    <property type="molecule type" value="Genomic_DNA"/>
</dbReference>
<dbReference type="Proteomes" id="UP000664382">
    <property type="component" value="Unassembled WGS sequence"/>
</dbReference>
<protein>
    <submittedName>
        <fullName evidence="5">NADP-dependent succinic semialdehyde dehydrogenase</fullName>
    </submittedName>
</protein>
<gene>
    <name evidence="5" type="ORF">J4H92_12140</name>
</gene>
<dbReference type="FunFam" id="3.40.309.10:FF:000010">
    <property type="entry name" value="Gamma-aminobutyraldehyde dehydrogenase"/>
    <property type="match status" value="1"/>
</dbReference>
<dbReference type="RefSeq" id="WP_208098463.1">
    <property type="nucleotide sequence ID" value="NZ_JAGDYM010000014.1"/>
</dbReference>